<organism evidence="3 4">
    <name type="scientific">Coprinopsis marcescibilis</name>
    <name type="common">Agaric fungus</name>
    <name type="synonym">Psathyrella marcescibilis</name>
    <dbReference type="NCBI Taxonomy" id="230819"/>
    <lineage>
        <taxon>Eukaryota</taxon>
        <taxon>Fungi</taxon>
        <taxon>Dikarya</taxon>
        <taxon>Basidiomycota</taxon>
        <taxon>Agaricomycotina</taxon>
        <taxon>Agaricomycetes</taxon>
        <taxon>Agaricomycetidae</taxon>
        <taxon>Agaricales</taxon>
        <taxon>Agaricineae</taxon>
        <taxon>Psathyrellaceae</taxon>
        <taxon>Coprinopsis</taxon>
    </lineage>
</organism>
<evidence type="ECO:0000313" key="3">
    <source>
        <dbReference type="EMBL" id="TFK29755.1"/>
    </source>
</evidence>
<dbReference type="EMBL" id="ML210148">
    <property type="protein sequence ID" value="TFK29755.1"/>
    <property type="molecule type" value="Genomic_DNA"/>
</dbReference>
<dbReference type="Gene3D" id="1.20.1440.170">
    <property type="entry name" value="Translation machinery-associated protein 16-like"/>
    <property type="match status" value="1"/>
</dbReference>
<dbReference type="PANTHER" id="PTHR13349">
    <property type="entry name" value="TRANSLATION MACHINERY-ASSOCIATED PROTEIN 16"/>
    <property type="match status" value="1"/>
</dbReference>
<proteinExistence type="inferred from homology"/>
<dbReference type="Proteomes" id="UP000307440">
    <property type="component" value="Unassembled WGS sequence"/>
</dbReference>
<dbReference type="Pfam" id="PF11176">
    <property type="entry name" value="Tma16"/>
    <property type="match status" value="1"/>
</dbReference>
<evidence type="ECO:0000256" key="2">
    <source>
        <dbReference type="SAM" id="MobiDB-lite"/>
    </source>
</evidence>
<dbReference type="InterPro" id="IPR038356">
    <property type="entry name" value="Tma16_sf"/>
</dbReference>
<dbReference type="InterPro" id="IPR021346">
    <property type="entry name" value="Tma16"/>
</dbReference>
<feature type="region of interest" description="Disordered" evidence="2">
    <location>
        <begin position="1"/>
        <end position="36"/>
    </location>
</feature>
<dbReference type="OrthoDB" id="270284at2759"/>
<evidence type="ECO:0008006" key="5">
    <source>
        <dbReference type="Google" id="ProtNLM"/>
    </source>
</evidence>
<dbReference type="AlphaFoldDB" id="A0A5C3LAQ3"/>
<comment type="similarity">
    <text evidence="1">Belongs to the TMA16 family.</text>
</comment>
<keyword evidence="4" id="KW-1185">Reference proteome</keyword>
<dbReference type="GO" id="GO:0005634">
    <property type="term" value="C:nucleus"/>
    <property type="evidence" value="ECO:0007669"/>
    <property type="project" value="TreeGrafter"/>
</dbReference>
<evidence type="ECO:0000256" key="1">
    <source>
        <dbReference type="ARBA" id="ARBA00034127"/>
    </source>
</evidence>
<gene>
    <name evidence="3" type="ORF">FA15DRAFT_289497</name>
</gene>
<accession>A0A5C3LAQ3</accession>
<reference evidence="3 4" key="1">
    <citation type="journal article" date="2019" name="Nat. Ecol. Evol.">
        <title>Megaphylogeny resolves global patterns of mushroom evolution.</title>
        <authorList>
            <person name="Varga T."/>
            <person name="Krizsan K."/>
            <person name="Foldi C."/>
            <person name="Dima B."/>
            <person name="Sanchez-Garcia M."/>
            <person name="Sanchez-Ramirez S."/>
            <person name="Szollosi G.J."/>
            <person name="Szarkandi J.G."/>
            <person name="Papp V."/>
            <person name="Albert L."/>
            <person name="Andreopoulos W."/>
            <person name="Angelini C."/>
            <person name="Antonin V."/>
            <person name="Barry K.W."/>
            <person name="Bougher N.L."/>
            <person name="Buchanan P."/>
            <person name="Buyck B."/>
            <person name="Bense V."/>
            <person name="Catcheside P."/>
            <person name="Chovatia M."/>
            <person name="Cooper J."/>
            <person name="Damon W."/>
            <person name="Desjardin D."/>
            <person name="Finy P."/>
            <person name="Geml J."/>
            <person name="Haridas S."/>
            <person name="Hughes K."/>
            <person name="Justo A."/>
            <person name="Karasinski D."/>
            <person name="Kautmanova I."/>
            <person name="Kiss B."/>
            <person name="Kocsube S."/>
            <person name="Kotiranta H."/>
            <person name="LaButti K.M."/>
            <person name="Lechner B.E."/>
            <person name="Liimatainen K."/>
            <person name="Lipzen A."/>
            <person name="Lukacs Z."/>
            <person name="Mihaltcheva S."/>
            <person name="Morgado L.N."/>
            <person name="Niskanen T."/>
            <person name="Noordeloos M.E."/>
            <person name="Ohm R.A."/>
            <person name="Ortiz-Santana B."/>
            <person name="Ovrebo C."/>
            <person name="Racz N."/>
            <person name="Riley R."/>
            <person name="Savchenko A."/>
            <person name="Shiryaev A."/>
            <person name="Soop K."/>
            <person name="Spirin V."/>
            <person name="Szebenyi C."/>
            <person name="Tomsovsky M."/>
            <person name="Tulloss R.E."/>
            <person name="Uehling J."/>
            <person name="Grigoriev I.V."/>
            <person name="Vagvolgyi C."/>
            <person name="Papp T."/>
            <person name="Martin F.M."/>
            <person name="Miettinen O."/>
            <person name="Hibbett D.S."/>
            <person name="Nagy L.G."/>
        </authorList>
    </citation>
    <scope>NUCLEOTIDE SEQUENCE [LARGE SCALE GENOMIC DNA]</scope>
    <source>
        <strain evidence="3 4">CBS 121175</strain>
    </source>
</reference>
<dbReference type="PANTHER" id="PTHR13349:SF2">
    <property type="entry name" value="TRANSLATION MACHINERY-ASSOCIATED PROTEIN 16"/>
    <property type="match status" value="1"/>
</dbReference>
<sequence>MAPSKPAKKSPSGKREKIFHPSSRKAGQLVRKSHRKDKLQNLTSLRNQRHASMADIYGFFFHCIPEEGVLTLEELHGVVRDVWLTRHDAELAEEQAARRKGRPKSTRESKLEDIKATESEIYRTGMEVIDLTHEATVELFRHWDQKEVAYIDLLRFIRIFSTDTTRVVVSRPGKHQSIISVNDNDATMVIDGGLPT</sequence>
<name>A0A5C3LAQ3_COPMA</name>
<feature type="compositionally biased region" description="Basic residues" evidence="2">
    <location>
        <begin position="1"/>
        <end position="12"/>
    </location>
</feature>
<protein>
    <recommendedName>
        <fullName evidence="5">Translation machinery-associated protein 16</fullName>
    </recommendedName>
</protein>
<evidence type="ECO:0000313" key="4">
    <source>
        <dbReference type="Proteomes" id="UP000307440"/>
    </source>
</evidence>
<dbReference type="STRING" id="230819.A0A5C3LAQ3"/>